<dbReference type="GO" id="GO:0005886">
    <property type="term" value="C:plasma membrane"/>
    <property type="evidence" value="ECO:0007669"/>
    <property type="project" value="UniProtKB-SubCell"/>
</dbReference>
<keyword evidence="6" id="KW-0012">Acyltransferase</keyword>
<dbReference type="Proteomes" id="UP000245639">
    <property type="component" value="Unassembled WGS sequence"/>
</dbReference>
<dbReference type="InterPro" id="IPR004960">
    <property type="entry name" value="LipA_acyltrans"/>
</dbReference>
<keyword evidence="3" id="KW-0997">Cell inner membrane</keyword>
<keyword evidence="9" id="KW-1185">Reference proteome</keyword>
<feature type="region of interest" description="Disordered" evidence="7">
    <location>
        <begin position="1"/>
        <end position="20"/>
    </location>
</feature>
<comment type="subcellular location">
    <subcellularLocation>
        <location evidence="1">Cell inner membrane</location>
    </subcellularLocation>
</comment>
<accession>A0A2U1EBM5</accession>
<reference evidence="8 9" key="1">
    <citation type="submission" date="2018-04" db="EMBL/GenBank/DDBJ databases">
        <title>Genomic Encyclopedia of Type Strains, Phase IV (KMG-IV): sequencing the most valuable type-strain genomes for metagenomic binning, comparative biology and taxonomic classification.</title>
        <authorList>
            <person name="Goeker M."/>
        </authorList>
    </citation>
    <scope>NUCLEOTIDE SEQUENCE [LARGE SCALE GENOMIC DNA]</scope>
    <source>
        <strain evidence="8 9">DSM 45771</strain>
    </source>
</reference>
<dbReference type="Pfam" id="PF03279">
    <property type="entry name" value="Lip_A_acyltrans"/>
    <property type="match status" value="1"/>
</dbReference>
<dbReference type="PANTHER" id="PTHR30606">
    <property type="entry name" value="LIPID A BIOSYNTHESIS LAUROYL ACYLTRANSFERASE"/>
    <property type="match status" value="1"/>
</dbReference>
<evidence type="ECO:0000256" key="4">
    <source>
        <dbReference type="ARBA" id="ARBA00022679"/>
    </source>
</evidence>
<evidence type="ECO:0000256" key="1">
    <source>
        <dbReference type="ARBA" id="ARBA00004533"/>
    </source>
</evidence>
<dbReference type="EMBL" id="QEKW01000025">
    <property type="protein sequence ID" value="PVY97297.1"/>
    <property type="molecule type" value="Genomic_DNA"/>
</dbReference>
<dbReference type="AlphaFoldDB" id="A0A2U1EBM5"/>
<comment type="caution">
    <text evidence="8">The sequence shown here is derived from an EMBL/GenBank/DDBJ whole genome shotgun (WGS) entry which is preliminary data.</text>
</comment>
<keyword evidence="4 8" id="KW-0808">Transferase</keyword>
<evidence type="ECO:0000256" key="7">
    <source>
        <dbReference type="SAM" id="MobiDB-lite"/>
    </source>
</evidence>
<dbReference type="CDD" id="cd07984">
    <property type="entry name" value="LPLAT_LABLAT-like"/>
    <property type="match status" value="1"/>
</dbReference>
<evidence type="ECO:0000313" key="8">
    <source>
        <dbReference type="EMBL" id="PVY97297.1"/>
    </source>
</evidence>
<name>A0A2U1EBM5_9PSEU</name>
<dbReference type="PANTHER" id="PTHR30606:SF10">
    <property type="entry name" value="PHOSPHATIDYLINOSITOL MANNOSIDE ACYLTRANSFERASE"/>
    <property type="match status" value="1"/>
</dbReference>
<organism evidence="8 9">
    <name type="scientific">Actinomycetospora cinnamomea</name>
    <dbReference type="NCBI Taxonomy" id="663609"/>
    <lineage>
        <taxon>Bacteria</taxon>
        <taxon>Bacillati</taxon>
        <taxon>Actinomycetota</taxon>
        <taxon>Actinomycetes</taxon>
        <taxon>Pseudonocardiales</taxon>
        <taxon>Pseudonocardiaceae</taxon>
        <taxon>Actinomycetospora</taxon>
    </lineage>
</organism>
<keyword evidence="5" id="KW-0472">Membrane</keyword>
<gene>
    <name evidence="8" type="ORF">C8D89_12539</name>
</gene>
<evidence type="ECO:0000256" key="6">
    <source>
        <dbReference type="ARBA" id="ARBA00023315"/>
    </source>
</evidence>
<evidence type="ECO:0000313" key="9">
    <source>
        <dbReference type="Proteomes" id="UP000245639"/>
    </source>
</evidence>
<dbReference type="GO" id="GO:0016746">
    <property type="term" value="F:acyltransferase activity"/>
    <property type="evidence" value="ECO:0007669"/>
    <property type="project" value="UniProtKB-KW"/>
</dbReference>
<dbReference type="GO" id="GO:0009247">
    <property type="term" value="P:glycolipid biosynthetic process"/>
    <property type="evidence" value="ECO:0007669"/>
    <property type="project" value="UniProtKB-ARBA"/>
</dbReference>
<dbReference type="NCBIfam" id="NF005919">
    <property type="entry name" value="PRK07920.1"/>
    <property type="match status" value="1"/>
</dbReference>
<sequence>MTDVSPVSTPPSPAAGARSSLAERAGELGYAAGWRLVREVPAPVARWAFARGADLAARRGGRGTRRLRANLARVRPDADDAELDALTAAGLRSYARYWREAFRLPAMDHEALVRRLDPMVQGREHLDAALASGRGAVVALPHSGNWDMAGLWLVAHSGRFTTVAERLRPESLYERFVAYRESLGFEILPMTGGEHPVRGLVRALRAGRVVCLVADRDLSAHGVPVTFFGGRATMPPGPAALAASTGAALLPVGLWFTDGGDDGDGGADGAGEGWGFRIHPPVDVADRSAVPAATQRLADHFAADIAEHPTDWHMLQRVWRDED</sequence>
<keyword evidence="2" id="KW-1003">Cell membrane</keyword>
<evidence type="ECO:0000256" key="3">
    <source>
        <dbReference type="ARBA" id="ARBA00022519"/>
    </source>
</evidence>
<protein>
    <submittedName>
        <fullName evidence="8">KDO2-lipid IV(A) lauroyltransferase</fullName>
    </submittedName>
</protein>
<evidence type="ECO:0000256" key="2">
    <source>
        <dbReference type="ARBA" id="ARBA00022475"/>
    </source>
</evidence>
<evidence type="ECO:0000256" key="5">
    <source>
        <dbReference type="ARBA" id="ARBA00023136"/>
    </source>
</evidence>
<proteinExistence type="predicted"/>